<dbReference type="OrthoDB" id="5430053at2"/>
<dbReference type="Gene3D" id="1.10.3730.20">
    <property type="match status" value="1"/>
</dbReference>
<feature type="transmembrane region" description="Helical" evidence="7">
    <location>
        <begin position="145"/>
        <end position="167"/>
    </location>
</feature>
<feature type="transmembrane region" description="Helical" evidence="7">
    <location>
        <begin position="210"/>
        <end position="232"/>
    </location>
</feature>
<feature type="transmembrane region" description="Helical" evidence="7">
    <location>
        <begin position="97"/>
        <end position="115"/>
    </location>
</feature>
<gene>
    <name evidence="9" type="ORF">C7S10_17250</name>
</gene>
<keyword evidence="4 7" id="KW-1133">Transmembrane helix</keyword>
<dbReference type="Proteomes" id="UP000244867">
    <property type="component" value="Unassembled WGS sequence"/>
</dbReference>
<dbReference type="InterPro" id="IPR037185">
    <property type="entry name" value="EmrE-like"/>
</dbReference>
<keyword evidence="10" id="KW-1185">Reference proteome</keyword>
<reference evidence="9 10" key="1">
    <citation type="submission" date="2018-03" db="EMBL/GenBank/DDBJ databases">
        <authorList>
            <person name="Keele B.F."/>
        </authorList>
    </citation>
    <scope>NUCLEOTIDE SEQUENCE [LARGE SCALE GENOMIC DNA]</scope>
    <source>
        <strain evidence="9 10">IB-3</strain>
    </source>
</reference>
<dbReference type="AlphaFoldDB" id="A0A2R7YTU8"/>
<evidence type="ECO:0000256" key="6">
    <source>
        <dbReference type="SAM" id="MobiDB-lite"/>
    </source>
</evidence>
<protein>
    <submittedName>
        <fullName evidence="9">EamA family transporter</fullName>
    </submittedName>
</protein>
<dbReference type="SUPFAM" id="SSF103481">
    <property type="entry name" value="Multidrug resistance efflux transporter EmrE"/>
    <property type="match status" value="2"/>
</dbReference>
<dbReference type="EMBL" id="PYXZ01000008">
    <property type="protein sequence ID" value="PUA79815.1"/>
    <property type="molecule type" value="Genomic_DNA"/>
</dbReference>
<feature type="transmembrane region" description="Helical" evidence="7">
    <location>
        <begin position="69"/>
        <end position="91"/>
    </location>
</feature>
<dbReference type="PANTHER" id="PTHR32322:SF2">
    <property type="entry name" value="EAMA DOMAIN-CONTAINING PROTEIN"/>
    <property type="match status" value="1"/>
</dbReference>
<keyword evidence="3 7" id="KW-0812">Transmembrane</keyword>
<feature type="transmembrane region" description="Helical" evidence="7">
    <location>
        <begin position="120"/>
        <end position="139"/>
    </location>
</feature>
<evidence type="ECO:0000313" key="9">
    <source>
        <dbReference type="EMBL" id="PUA79815.1"/>
    </source>
</evidence>
<evidence type="ECO:0000256" key="7">
    <source>
        <dbReference type="SAM" id="Phobius"/>
    </source>
</evidence>
<comment type="caution">
    <text evidence="9">The sequence shown here is derived from an EMBL/GenBank/DDBJ whole genome shotgun (WGS) entry which is preliminary data.</text>
</comment>
<organism evidence="9 10">
    <name type="scientific">Nocardioides currus</name>
    <dbReference type="NCBI Taxonomy" id="2133958"/>
    <lineage>
        <taxon>Bacteria</taxon>
        <taxon>Bacillati</taxon>
        <taxon>Actinomycetota</taxon>
        <taxon>Actinomycetes</taxon>
        <taxon>Propionibacteriales</taxon>
        <taxon>Nocardioidaceae</taxon>
        <taxon>Nocardioides</taxon>
    </lineage>
</organism>
<feature type="domain" description="EamA" evidence="8">
    <location>
        <begin position="148"/>
        <end position="280"/>
    </location>
</feature>
<dbReference type="PANTHER" id="PTHR32322">
    <property type="entry name" value="INNER MEMBRANE TRANSPORTER"/>
    <property type="match status" value="1"/>
</dbReference>
<dbReference type="GO" id="GO:0016020">
    <property type="term" value="C:membrane"/>
    <property type="evidence" value="ECO:0007669"/>
    <property type="project" value="UniProtKB-SubCell"/>
</dbReference>
<proteinExistence type="inferred from homology"/>
<feature type="transmembrane region" description="Helical" evidence="7">
    <location>
        <begin position="39"/>
        <end position="57"/>
    </location>
</feature>
<feature type="transmembrane region" description="Helical" evidence="7">
    <location>
        <begin position="239"/>
        <end position="260"/>
    </location>
</feature>
<comment type="subcellular location">
    <subcellularLocation>
        <location evidence="1">Membrane</location>
        <topology evidence="1">Multi-pass membrane protein</topology>
    </subcellularLocation>
</comment>
<feature type="domain" description="EamA" evidence="8">
    <location>
        <begin position="12"/>
        <end position="138"/>
    </location>
</feature>
<dbReference type="Pfam" id="PF00892">
    <property type="entry name" value="EamA"/>
    <property type="match status" value="2"/>
</dbReference>
<feature type="transmembrane region" description="Helical" evidence="7">
    <location>
        <begin position="266"/>
        <end position="285"/>
    </location>
</feature>
<evidence type="ECO:0000256" key="1">
    <source>
        <dbReference type="ARBA" id="ARBA00004141"/>
    </source>
</evidence>
<dbReference type="InterPro" id="IPR000620">
    <property type="entry name" value="EamA_dom"/>
</dbReference>
<evidence type="ECO:0000313" key="10">
    <source>
        <dbReference type="Proteomes" id="UP000244867"/>
    </source>
</evidence>
<dbReference type="RefSeq" id="WP_108345679.1">
    <property type="nucleotide sequence ID" value="NZ_PYXZ01000008.1"/>
</dbReference>
<dbReference type="InterPro" id="IPR050638">
    <property type="entry name" value="AA-Vitamin_Transporters"/>
</dbReference>
<sequence length="310" mass="32158">METILRSRVGLILLTAVAPAAWGTTYIVTEKFLPPDRPLFAALVRALPVGLALLAWRRRLPSGDWWWKAVVLGIFNIGMFFPLIFVAAYYLPGGLAATVQASSPLAVMGLAWLLIGERAALARVAAALIGLAGVTLLVLKSPDGVTVLGLAGAVGSVLVSALGFVLIKRWTPPVDMITLVSWQLVVGGLALLPVALLVEGAPPAVDLSAALGYAWIAVVGTGLAYVCWFTGLRAMPAGAVSLIGLVNPVVGTALGVAFAHEAFGTVQALGVLLVIGGVVLGQRVARPRPEQMTAEAPADRPAEPALTMAR</sequence>
<accession>A0A2R7YTU8</accession>
<keyword evidence="5 7" id="KW-0472">Membrane</keyword>
<feature type="region of interest" description="Disordered" evidence="6">
    <location>
        <begin position="290"/>
        <end position="310"/>
    </location>
</feature>
<evidence type="ECO:0000256" key="5">
    <source>
        <dbReference type="ARBA" id="ARBA00023136"/>
    </source>
</evidence>
<evidence type="ECO:0000259" key="8">
    <source>
        <dbReference type="Pfam" id="PF00892"/>
    </source>
</evidence>
<name>A0A2R7YTU8_9ACTN</name>
<feature type="transmembrane region" description="Helical" evidence="7">
    <location>
        <begin position="179"/>
        <end position="198"/>
    </location>
</feature>
<evidence type="ECO:0000256" key="3">
    <source>
        <dbReference type="ARBA" id="ARBA00022692"/>
    </source>
</evidence>
<evidence type="ECO:0000256" key="2">
    <source>
        <dbReference type="ARBA" id="ARBA00007362"/>
    </source>
</evidence>
<evidence type="ECO:0000256" key="4">
    <source>
        <dbReference type="ARBA" id="ARBA00022989"/>
    </source>
</evidence>
<comment type="similarity">
    <text evidence="2">Belongs to the EamA transporter family.</text>
</comment>